<protein>
    <submittedName>
        <fullName evidence="3">Uncharacterized protein</fullName>
    </submittedName>
</protein>
<keyword evidence="2" id="KW-0812">Transmembrane</keyword>
<feature type="compositionally biased region" description="Polar residues" evidence="1">
    <location>
        <begin position="1"/>
        <end position="17"/>
    </location>
</feature>
<dbReference type="Proteomes" id="UP001630127">
    <property type="component" value="Unassembled WGS sequence"/>
</dbReference>
<feature type="transmembrane region" description="Helical" evidence="2">
    <location>
        <begin position="186"/>
        <end position="205"/>
    </location>
</feature>
<reference evidence="3 4" key="1">
    <citation type="submission" date="2024-11" db="EMBL/GenBank/DDBJ databases">
        <title>A near-complete genome assembly of Cinchona calisaya.</title>
        <authorList>
            <person name="Lian D.C."/>
            <person name="Zhao X.W."/>
            <person name="Wei L."/>
        </authorList>
    </citation>
    <scope>NUCLEOTIDE SEQUENCE [LARGE SCALE GENOMIC DNA]</scope>
    <source>
        <tissue evidence="3">Nenye</tissue>
    </source>
</reference>
<keyword evidence="2" id="KW-0472">Membrane</keyword>
<dbReference type="AlphaFoldDB" id="A0ABD2YHX2"/>
<feature type="region of interest" description="Disordered" evidence="1">
    <location>
        <begin position="1"/>
        <end position="34"/>
    </location>
</feature>
<accession>A0ABD2YHX2</accession>
<gene>
    <name evidence="3" type="ORF">ACH5RR_030996</name>
</gene>
<evidence type="ECO:0000313" key="3">
    <source>
        <dbReference type="EMBL" id="KAL3505614.1"/>
    </source>
</evidence>
<proteinExistence type="predicted"/>
<keyword evidence="4" id="KW-1185">Reference proteome</keyword>
<evidence type="ECO:0000256" key="1">
    <source>
        <dbReference type="SAM" id="MobiDB-lite"/>
    </source>
</evidence>
<evidence type="ECO:0000313" key="4">
    <source>
        <dbReference type="Proteomes" id="UP001630127"/>
    </source>
</evidence>
<keyword evidence="2" id="KW-1133">Transmembrane helix</keyword>
<evidence type="ECO:0000256" key="2">
    <source>
        <dbReference type="SAM" id="Phobius"/>
    </source>
</evidence>
<name>A0ABD2YHX2_9GENT</name>
<comment type="caution">
    <text evidence="3">The sequence shown here is derived from an EMBL/GenBank/DDBJ whole genome shotgun (WGS) entry which is preliminary data.</text>
</comment>
<dbReference type="EMBL" id="JBJUIK010000013">
    <property type="protein sequence ID" value="KAL3505614.1"/>
    <property type="molecule type" value="Genomic_DNA"/>
</dbReference>
<sequence length="218" mass="24385">MRDYNLQTPQKDQSVANRRSKSVSDQHKKAQKIRRKNLNSEFSAFSEEAPKDLIDFTSISELEDENLLAESAENFTASLSPATSLGSDALASSDLTHLSSTTTSDDHKEGLALTNQSKIGRSCSIEAELVVKHLREAQLQILNARDMDLQSKRVLDALVNLVVEEFIQLPEEKDQFNDLVVRKGNFLLMSFFLWILLVSAIFFIFSASQRSFSGAIPT</sequence>
<organism evidence="3 4">
    <name type="scientific">Cinchona calisaya</name>
    <dbReference type="NCBI Taxonomy" id="153742"/>
    <lineage>
        <taxon>Eukaryota</taxon>
        <taxon>Viridiplantae</taxon>
        <taxon>Streptophyta</taxon>
        <taxon>Embryophyta</taxon>
        <taxon>Tracheophyta</taxon>
        <taxon>Spermatophyta</taxon>
        <taxon>Magnoliopsida</taxon>
        <taxon>eudicotyledons</taxon>
        <taxon>Gunneridae</taxon>
        <taxon>Pentapetalae</taxon>
        <taxon>asterids</taxon>
        <taxon>lamiids</taxon>
        <taxon>Gentianales</taxon>
        <taxon>Rubiaceae</taxon>
        <taxon>Cinchonoideae</taxon>
        <taxon>Cinchoneae</taxon>
        <taxon>Cinchona</taxon>
    </lineage>
</organism>